<dbReference type="Pfam" id="PF06245">
    <property type="entry name" value="DUF1015"/>
    <property type="match status" value="1"/>
</dbReference>
<dbReference type="EMBL" id="JAEKNR010000071">
    <property type="protein sequence ID" value="MBJ7597633.1"/>
    <property type="molecule type" value="Genomic_DNA"/>
</dbReference>
<evidence type="ECO:0000313" key="1">
    <source>
        <dbReference type="EMBL" id="MBJ7597633.1"/>
    </source>
</evidence>
<reference evidence="1" key="1">
    <citation type="submission" date="2020-10" db="EMBL/GenBank/DDBJ databases">
        <title>Ca. Dormibacterota MAGs.</title>
        <authorList>
            <person name="Montgomery K."/>
        </authorList>
    </citation>
    <scope>NUCLEOTIDE SEQUENCE [LARGE SCALE GENOMIC DNA]</scope>
    <source>
        <strain evidence="1">SC8812_S17_10</strain>
    </source>
</reference>
<dbReference type="PANTHER" id="PTHR36454:SF1">
    <property type="entry name" value="DUF1015 DOMAIN-CONTAINING PROTEIN"/>
    <property type="match status" value="1"/>
</dbReference>
<name>A0A934N857_9BACT</name>
<protein>
    <submittedName>
        <fullName evidence="1">DUF1015 domain-containing protein</fullName>
    </submittedName>
</protein>
<gene>
    <name evidence="1" type="ORF">JF922_06050</name>
</gene>
<sequence>MADVRPLPGLRYAEPLEPVLAPPYDVLSDEQVAQYRARSPHNVVHLTRPGDDYEGAARLLREWIAAGFLREESGPRMYVHRTEFEGRTRTDLMAALRLQPYEDGAVLPHERTHRGPREDRLALMRATGASLEPLWFLADELLPLLEAAPDGEELAFEFGPERHTLRAVPAGDWTASVRDTLARAPVLIADGHHRYETTLAYSREIGGGAEAASRFTLALLTDVSDPGLVVLPTHRLLKAGVSVIGGEPVGSLPELLEALRGRVAAGTYRGGEFQVLPLEGEVSVLELHRQVIDNVLGKRAPEDYLAYTRDPEEAVDWVDSGDGVAAFFLDKPDLSAVLKVAREGRTLPQKTTYFDPKPPSGMLFHLLDPGTSLP</sequence>
<evidence type="ECO:0000313" key="2">
    <source>
        <dbReference type="Proteomes" id="UP000612893"/>
    </source>
</evidence>
<accession>A0A934N857</accession>
<dbReference type="AlphaFoldDB" id="A0A934N857"/>
<dbReference type="PANTHER" id="PTHR36454">
    <property type="entry name" value="LMO2823 PROTEIN"/>
    <property type="match status" value="1"/>
</dbReference>
<proteinExistence type="predicted"/>
<dbReference type="Proteomes" id="UP000612893">
    <property type="component" value="Unassembled WGS sequence"/>
</dbReference>
<keyword evidence="2" id="KW-1185">Reference proteome</keyword>
<dbReference type="InterPro" id="IPR008323">
    <property type="entry name" value="UCP033563"/>
</dbReference>
<dbReference type="RefSeq" id="WP_338200017.1">
    <property type="nucleotide sequence ID" value="NZ_JAEKNR010000071.1"/>
</dbReference>
<organism evidence="1 2">
    <name type="scientific">Candidatus Nephthysia bennettiae</name>
    <dbReference type="NCBI Taxonomy" id="3127016"/>
    <lineage>
        <taxon>Bacteria</taxon>
        <taxon>Bacillati</taxon>
        <taxon>Candidatus Dormiibacterota</taxon>
        <taxon>Candidatus Dormibacteria</taxon>
        <taxon>Candidatus Dormibacterales</taxon>
        <taxon>Candidatus Dormibacteraceae</taxon>
        <taxon>Candidatus Nephthysia</taxon>
    </lineage>
</organism>
<comment type="caution">
    <text evidence="1">The sequence shown here is derived from an EMBL/GenBank/DDBJ whole genome shotgun (WGS) entry which is preliminary data.</text>
</comment>